<evidence type="ECO:0000256" key="4">
    <source>
        <dbReference type="ARBA" id="ARBA00022606"/>
    </source>
</evidence>
<reference evidence="20 21" key="1">
    <citation type="submission" date="2019-12" db="EMBL/GenBank/DDBJ databases">
        <title>Chromosome-level assembly of the Caenorhabditis remanei genome.</title>
        <authorList>
            <person name="Teterina A.A."/>
            <person name="Willis J.H."/>
            <person name="Phillips P.C."/>
        </authorList>
    </citation>
    <scope>NUCLEOTIDE SEQUENCE [LARGE SCALE GENOMIC DNA]</scope>
    <source>
        <strain evidence="20 21">PX506</strain>
        <tissue evidence="20">Whole organism</tissue>
    </source>
</reference>
<keyword evidence="4" id="KW-0716">Sensory transduction</keyword>
<evidence type="ECO:0000256" key="14">
    <source>
        <dbReference type="ARBA" id="ARBA00061678"/>
    </source>
</evidence>
<accession>A0A6A5GQ50</accession>
<evidence type="ECO:0000256" key="5">
    <source>
        <dbReference type="ARBA" id="ARBA00022692"/>
    </source>
</evidence>
<evidence type="ECO:0000256" key="8">
    <source>
        <dbReference type="ARBA" id="ARBA00023069"/>
    </source>
</evidence>
<evidence type="ECO:0000256" key="17">
    <source>
        <dbReference type="ARBA" id="ARBA00078653"/>
    </source>
</evidence>
<feature type="transmembrane region" description="Helical" evidence="19">
    <location>
        <begin position="301"/>
        <end position="322"/>
    </location>
</feature>
<feature type="transmembrane region" description="Helical" evidence="19">
    <location>
        <begin position="218"/>
        <end position="239"/>
    </location>
</feature>
<organism evidence="20 21">
    <name type="scientific">Caenorhabditis remanei</name>
    <name type="common">Caenorhabditis vulgaris</name>
    <dbReference type="NCBI Taxonomy" id="31234"/>
    <lineage>
        <taxon>Eukaryota</taxon>
        <taxon>Metazoa</taxon>
        <taxon>Ecdysozoa</taxon>
        <taxon>Nematoda</taxon>
        <taxon>Chromadorea</taxon>
        <taxon>Rhabditida</taxon>
        <taxon>Rhabditina</taxon>
        <taxon>Rhabditomorpha</taxon>
        <taxon>Rhabditoidea</taxon>
        <taxon>Rhabditidae</taxon>
        <taxon>Peloderinae</taxon>
        <taxon>Caenorhabditis</taxon>
    </lineage>
</organism>
<dbReference type="GO" id="GO:0042048">
    <property type="term" value="P:olfactory behavior"/>
    <property type="evidence" value="ECO:0007669"/>
    <property type="project" value="TreeGrafter"/>
</dbReference>
<dbReference type="PANTHER" id="PTHR22943">
    <property type="entry name" value="7-TRANSMEMBRANE DOMAIN RECEPTOR C.ELEGANS"/>
    <property type="match status" value="1"/>
</dbReference>
<dbReference type="GO" id="GO:0006935">
    <property type="term" value="P:chemotaxis"/>
    <property type="evidence" value="ECO:0007669"/>
    <property type="project" value="UniProtKB-KW"/>
</dbReference>
<dbReference type="Pfam" id="PF10326">
    <property type="entry name" value="7TM_GPCR_Str"/>
    <property type="match status" value="1"/>
</dbReference>
<dbReference type="AlphaFoldDB" id="A0A6A5GQ50"/>
<dbReference type="EMBL" id="WUAV01000004">
    <property type="protein sequence ID" value="KAF1756754.1"/>
    <property type="molecule type" value="Genomic_DNA"/>
</dbReference>
<evidence type="ECO:0000256" key="16">
    <source>
        <dbReference type="ARBA" id="ARBA00067967"/>
    </source>
</evidence>
<dbReference type="Proteomes" id="UP000483820">
    <property type="component" value="Chromosome IV"/>
</dbReference>
<feature type="transmembrane region" description="Helical" evidence="19">
    <location>
        <begin position="44"/>
        <end position="63"/>
    </location>
</feature>
<feature type="transmembrane region" description="Helical" evidence="19">
    <location>
        <begin position="268"/>
        <end position="289"/>
    </location>
</feature>
<dbReference type="FunFam" id="1.20.1070.10:FF:000128">
    <property type="entry name" value="Seven TM Receptor"/>
    <property type="match status" value="1"/>
</dbReference>
<evidence type="ECO:0000256" key="3">
    <source>
        <dbReference type="ARBA" id="ARBA00022500"/>
    </source>
</evidence>
<comment type="similarity">
    <text evidence="14">Belongs to the nematode receptor-like protein str family.</text>
</comment>
<protein>
    <recommendedName>
        <fullName evidence="16">Serpentine receptor class r-10</fullName>
    </recommendedName>
    <alternativeName>
        <fullName evidence="17">Odorant response abnormal protein 10</fullName>
    </alternativeName>
    <alternativeName>
        <fullName evidence="18">Olfactory receptor 10</fullName>
    </alternativeName>
</protein>
<keyword evidence="12" id="KW-0966">Cell projection</keyword>
<evidence type="ECO:0000256" key="6">
    <source>
        <dbReference type="ARBA" id="ARBA00022725"/>
    </source>
</evidence>
<evidence type="ECO:0000256" key="7">
    <source>
        <dbReference type="ARBA" id="ARBA00022989"/>
    </source>
</evidence>
<evidence type="ECO:0000256" key="12">
    <source>
        <dbReference type="ARBA" id="ARBA00023273"/>
    </source>
</evidence>
<keyword evidence="6" id="KW-0552">Olfaction</keyword>
<comment type="subunit">
    <text evidence="15">Interacts with odr-4.</text>
</comment>
<comment type="caution">
    <text evidence="20">The sequence shown here is derived from an EMBL/GenBank/DDBJ whole genome shotgun (WGS) entry which is preliminary data.</text>
</comment>
<dbReference type="KEGG" id="crq:GCK72_013208"/>
<dbReference type="SUPFAM" id="SSF81321">
    <property type="entry name" value="Family A G protein-coupled receptor-like"/>
    <property type="match status" value="1"/>
</dbReference>
<evidence type="ECO:0000256" key="18">
    <source>
        <dbReference type="ARBA" id="ARBA00082489"/>
    </source>
</evidence>
<keyword evidence="9 19" id="KW-0472">Membrane</keyword>
<dbReference type="GeneID" id="9816577"/>
<evidence type="ECO:0000256" key="19">
    <source>
        <dbReference type="SAM" id="Phobius"/>
    </source>
</evidence>
<evidence type="ECO:0000256" key="13">
    <source>
        <dbReference type="ARBA" id="ARBA00054965"/>
    </source>
</evidence>
<evidence type="ECO:0000313" key="21">
    <source>
        <dbReference type="Proteomes" id="UP000483820"/>
    </source>
</evidence>
<evidence type="ECO:0000256" key="15">
    <source>
        <dbReference type="ARBA" id="ARBA00064300"/>
    </source>
</evidence>
<evidence type="ECO:0000256" key="11">
    <source>
        <dbReference type="ARBA" id="ARBA00023180"/>
    </source>
</evidence>
<gene>
    <name evidence="20" type="ORF">GCK72_013208</name>
</gene>
<feature type="transmembrane region" description="Helical" evidence="19">
    <location>
        <begin position="148"/>
        <end position="169"/>
    </location>
</feature>
<evidence type="ECO:0000256" key="9">
    <source>
        <dbReference type="ARBA" id="ARBA00023136"/>
    </source>
</evidence>
<comment type="function">
    <text evidence="13">An odorant receptor which affects chemotaxis to the volatile odorant diacetyl. Specifies AWA neuronal cell fate via the odr-7 pathway.</text>
</comment>
<proteinExistence type="inferred from homology"/>
<keyword evidence="7 19" id="KW-1133">Transmembrane helix</keyword>
<keyword evidence="2" id="KW-1003">Cell membrane</keyword>
<dbReference type="GO" id="GO:0038022">
    <property type="term" value="F:G protein-coupled olfactory receptor activity"/>
    <property type="evidence" value="ECO:0007669"/>
    <property type="project" value="TreeGrafter"/>
</dbReference>
<keyword evidence="3" id="KW-0145">Chemotaxis</keyword>
<name>A0A6A5GQ50_CAERE</name>
<dbReference type="PANTHER" id="PTHR22943:SF251">
    <property type="entry name" value="SEVEN TM RECEPTOR"/>
    <property type="match status" value="1"/>
</dbReference>
<sequence>MASTFSVIKSSMQFLTVTFSLIMNCVLIYLVITKSSKKMGNYRHLMCFFSVFSIVYAILDWIVQPVSVMGDLVLHKGFQYIHSHGASFSMIMDLRESALSPDVAFFFVASLAGCFGVTIYAIAINFIFRYFALQREGRLRYFAGKRLLYWFSIPILGGFSWVYLCWLSMYPEPEFTDYLRDCIKSSYDLDAENITYTGSYFYRIDKNGNVNWSIENTLGAVGLNVLMLIPFTTILIFGYKSYQKINKLMLQGESDYTKRLQMQLYKALVAQTIIPMVFLFFPIGILFSAPLFHLNIEKGSVIVTFFYSLYPAVDPIPIIMFVDDFRIAFFAFCTPRPPKNQVASVISADATVDVS</sequence>
<keyword evidence="5 19" id="KW-0812">Transmembrane</keyword>
<keyword evidence="10" id="KW-0675">Receptor</keyword>
<evidence type="ECO:0000256" key="1">
    <source>
        <dbReference type="ARBA" id="ARBA00004272"/>
    </source>
</evidence>
<dbReference type="GO" id="GO:0060170">
    <property type="term" value="C:ciliary membrane"/>
    <property type="evidence" value="ECO:0007669"/>
    <property type="project" value="UniProtKB-SubCell"/>
</dbReference>
<evidence type="ECO:0000313" key="20">
    <source>
        <dbReference type="EMBL" id="KAF1756754.1"/>
    </source>
</evidence>
<keyword evidence="11" id="KW-0325">Glycoprotein</keyword>
<dbReference type="CTD" id="9816577"/>
<evidence type="ECO:0000256" key="2">
    <source>
        <dbReference type="ARBA" id="ARBA00022475"/>
    </source>
</evidence>
<keyword evidence="8" id="KW-0969">Cilium</keyword>
<comment type="subcellular location">
    <subcellularLocation>
        <location evidence="1">Cell projection</location>
        <location evidence="1">Cilium membrane</location>
        <topology evidence="1">Multi-pass membrane protein</topology>
    </subcellularLocation>
</comment>
<feature type="transmembrane region" description="Helical" evidence="19">
    <location>
        <begin position="12"/>
        <end position="32"/>
    </location>
</feature>
<dbReference type="InterPro" id="IPR019428">
    <property type="entry name" value="7TM_GPCR_serpentine_rcpt_Str"/>
</dbReference>
<feature type="transmembrane region" description="Helical" evidence="19">
    <location>
        <begin position="103"/>
        <end position="128"/>
    </location>
</feature>
<evidence type="ECO:0000256" key="10">
    <source>
        <dbReference type="ARBA" id="ARBA00023170"/>
    </source>
</evidence>
<dbReference type="RefSeq" id="XP_053584491.1">
    <property type="nucleotide sequence ID" value="XM_053729719.1"/>
</dbReference>